<feature type="region of interest" description="Disordered" evidence="3">
    <location>
        <begin position="161"/>
        <end position="195"/>
    </location>
</feature>
<dbReference type="InterPro" id="IPR002068">
    <property type="entry name" value="A-crystallin/Hsp20_dom"/>
</dbReference>
<feature type="domain" description="SHSP" evidence="4">
    <location>
        <begin position="244"/>
        <end position="347"/>
    </location>
</feature>
<organism evidence="5 7">
    <name type="scientific">Didymodactylos carnosus</name>
    <dbReference type="NCBI Taxonomy" id="1234261"/>
    <lineage>
        <taxon>Eukaryota</taxon>
        <taxon>Metazoa</taxon>
        <taxon>Spiralia</taxon>
        <taxon>Gnathifera</taxon>
        <taxon>Rotifera</taxon>
        <taxon>Eurotatoria</taxon>
        <taxon>Bdelloidea</taxon>
        <taxon>Philodinida</taxon>
        <taxon>Philodinidae</taxon>
        <taxon>Didymodactylos</taxon>
    </lineage>
</organism>
<proteinExistence type="inferred from homology"/>
<feature type="domain" description="SHSP" evidence="4">
    <location>
        <begin position="34"/>
        <end position="147"/>
    </location>
</feature>
<dbReference type="GO" id="GO:0051082">
    <property type="term" value="F:unfolded protein binding"/>
    <property type="evidence" value="ECO:0007669"/>
    <property type="project" value="TreeGrafter"/>
</dbReference>
<dbReference type="GO" id="GO:0005737">
    <property type="term" value="C:cytoplasm"/>
    <property type="evidence" value="ECO:0007669"/>
    <property type="project" value="TreeGrafter"/>
</dbReference>
<dbReference type="EMBL" id="CAJOBC010001357">
    <property type="protein sequence ID" value="CAF3673682.1"/>
    <property type="molecule type" value="Genomic_DNA"/>
</dbReference>
<dbReference type="GO" id="GO:0042026">
    <property type="term" value="P:protein refolding"/>
    <property type="evidence" value="ECO:0007669"/>
    <property type="project" value="TreeGrafter"/>
</dbReference>
<dbReference type="EMBL" id="CAJNOQ010001357">
    <property type="protein sequence ID" value="CAF0888974.1"/>
    <property type="molecule type" value="Genomic_DNA"/>
</dbReference>
<dbReference type="InterPro" id="IPR008978">
    <property type="entry name" value="HSP20-like_chaperone"/>
</dbReference>
<protein>
    <recommendedName>
        <fullName evidence="4">SHSP domain-containing protein</fullName>
    </recommendedName>
</protein>
<dbReference type="Proteomes" id="UP000663829">
    <property type="component" value="Unassembled WGS sequence"/>
</dbReference>
<dbReference type="Pfam" id="PF00011">
    <property type="entry name" value="HSP20"/>
    <property type="match status" value="2"/>
</dbReference>
<name>A0A813YTY6_9BILA</name>
<dbReference type="Proteomes" id="UP000681722">
    <property type="component" value="Unassembled WGS sequence"/>
</dbReference>
<dbReference type="CDD" id="cd06526">
    <property type="entry name" value="metazoan_ACD"/>
    <property type="match status" value="2"/>
</dbReference>
<dbReference type="SUPFAM" id="SSF49764">
    <property type="entry name" value="HSP20-like chaperones"/>
    <property type="match status" value="2"/>
</dbReference>
<comment type="similarity">
    <text evidence="1 2">Belongs to the small heat shock protein (HSP20) family.</text>
</comment>
<evidence type="ECO:0000256" key="3">
    <source>
        <dbReference type="SAM" id="MobiDB-lite"/>
    </source>
</evidence>
<dbReference type="Gene3D" id="2.60.40.790">
    <property type="match status" value="2"/>
</dbReference>
<reference evidence="5" key="1">
    <citation type="submission" date="2021-02" db="EMBL/GenBank/DDBJ databases">
        <authorList>
            <person name="Nowell W R."/>
        </authorList>
    </citation>
    <scope>NUCLEOTIDE SEQUENCE</scope>
</reference>
<dbReference type="InterPro" id="IPR001436">
    <property type="entry name" value="Alpha-crystallin/sHSP_animal"/>
</dbReference>
<comment type="caution">
    <text evidence="5">The sequence shown here is derived from an EMBL/GenBank/DDBJ whole genome shotgun (WGS) entry which is preliminary data.</text>
</comment>
<dbReference type="PANTHER" id="PTHR45640:SF26">
    <property type="entry name" value="RE23625P"/>
    <property type="match status" value="1"/>
</dbReference>
<gene>
    <name evidence="5" type="ORF">GPM918_LOCUS8018</name>
    <name evidence="6" type="ORF">SRO942_LOCUS8018</name>
</gene>
<dbReference type="PROSITE" id="PS01031">
    <property type="entry name" value="SHSP"/>
    <property type="match status" value="2"/>
</dbReference>
<evidence type="ECO:0000313" key="6">
    <source>
        <dbReference type="EMBL" id="CAF3673682.1"/>
    </source>
</evidence>
<evidence type="ECO:0000313" key="5">
    <source>
        <dbReference type="EMBL" id="CAF0888974.1"/>
    </source>
</evidence>
<dbReference type="OrthoDB" id="10060792at2759"/>
<dbReference type="AlphaFoldDB" id="A0A813YTY6"/>
<evidence type="ECO:0000256" key="1">
    <source>
        <dbReference type="PROSITE-ProRule" id="PRU00285"/>
    </source>
</evidence>
<evidence type="ECO:0000313" key="7">
    <source>
        <dbReference type="Proteomes" id="UP000663829"/>
    </source>
</evidence>
<evidence type="ECO:0000256" key="2">
    <source>
        <dbReference type="RuleBase" id="RU003616"/>
    </source>
</evidence>
<evidence type="ECO:0000259" key="4">
    <source>
        <dbReference type="PROSITE" id="PS01031"/>
    </source>
</evidence>
<dbReference type="GO" id="GO:0009408">
    <property type="term" value="P:response to heat"/>
    <property type="evidence" value="ECO:0007669"/>
    <property type="project" value="TreeGrafter"/>
</dbReference>
<dbReference type="GO" id="GO:0005634">
    <property type="term" value="C:nucleus"/>
    <property type="evidence" value="ECO:0007669"/>
    <property type="project" value="TreeGrafter"/>
</dbReference>
<dbReference type="PANTHER" id="PTHR45640">
    <property type="entry name" value="HEAT SHOCK PROTEIN HSP-12.2-RELATED"/>
    <property type="match status" value="1"/>
</dbReference>
<sequence length="347" mass="39404">MQELRIQRSASVLDTPYPNKSIRASPYHHYMNNTYSNGGYLSMNDPAIQPTPECTRIEVVVSEFAKGEVSVKLRRDNTLLVHALHLDQYAADNFFRKELVKTFPIPEGADVDRIQSIIRETGVLTIDIPMLRDQEAIRRSHEQLFGKYDAKRAEQSTIIAQRSSSQGNIGGTGLTRSVPTSTNKRDYNDYSTKPMRSDSSIDIGEFRHGINNVHHQTDRHSNTSARRFQQNQNSHHYKDSKLFNIAEFLQSKFSPTFTPNGKTLILKLDVKGYDVPDLSLKLFDNTLSVQGQKCNGKDSTNNNQVYDAQKGFSQSIKLPDGIDTNRIVSHVSQDNYLIIEIPLVRRM</sequence>
<accession>A0A813YTY6</accession>
<keyword evidence="7" id="KW-1185">Reference proteome</keyword>